<dbReference type="RefSeq" id="WP_202828220.1">
    <property type="nucleotide sequence ID" value="NZ_JAEUXJ010000015.1"/>
</dbReference>
<keyword evidence="4" id="KW-1185">Reference proteome</keyword>
<protein>
    <recommendedName>
        <fullName evidence="5">Lipoprotein</fullName>
    </recommendedName>
</protein>
<feature type="signal peptide" evidence="2">
    <location>
        <begin position="1"/>
        <end position="22"/>
    </location>
</feature>
<accession>A0ABS1VA01</accession>
<keyword evidence="2" id="KW-0732">Signal</keyword>
<dbReference type="EMBL" id="JAEUXJ010000015">
    <property type="protein sequence ID" value="MBL6458478.1"/>
    <property type="molecule type" value="Genomic_DNA"/>
</dbReference>
<feature type="chain" id="PRO_5047093121" description="Lipoprotein" evidence="2">
    <location>
        <begin position="23"/>
        <end position="144"/>
    </location>
</feature>
<evidence type="ECO:0000256" key="2">
    <source>
        <dbReference type="SAM" id="SignalP"/>
    </source>
</evidence>
<dbReference type="Proteomes" id="UP000606490">
    <property type="component" value="Unassembled WGS sequence"/>
</dbReference>
<evidence type="ECO:0008006" key="5">
    <source>
        <dbReference type="Google" id="ProtNLM"/>
    </source>
</evidence>
<evidence type="ECO:0000313" key="3">
    <source>
        <dbReference type="EMBL" id="MBL6458478.1"/>
    </source>
</evidence>
<organism evidence="3 4">
    <name type="scientific">Belnapia mucosa</name>
    <dbReference type="NCBI Taxonomy" id="2804532"/>
    <lineage>
        <taxon>Bacteria</taxon>
        <taxon>Pseudomonadati</taxon>
        <taxon>Pseudomonadota</taxon>
        <taxon>Alphaproteobacteria</taxon>
        <taxon>Acetobacterales</taxon>
        <taxon>Roseomonadaceae</taxon>
        <taxon>Belnapia</taxon>
    </lineage>
</organism>
<sequence>MRHILPALLLPLALAACLNETAIPDATSSGGRTGAVSRPPPPPRVTTYDGQWVGTITLNPDRTRECPRPPSAERTITVEGGRATLALNPQVRQTQTGHVNADGSVRMVDSLDRSIATTGLFAEGTFQGEYRNGLCTYAVRMTKR</sequence>
<feature type="region of interest" description="Disordered" evidence="1">
    <location>
        <begin position="24"/>
        <end position="45"/>
    </location>
</feature>
<evidence type="ECO:0000256" key="1">
    <source>
        <dbReference type="SAM" id="MobiDB-lite"/>
    </source>
</evidence>
<reference evidence="3 4" key="1">
    <citation type="submission" date="2021-01" db="EMBL/GenBank/DDBJ databases">
        <title>Belnapia mucosa sp. nov. and Belnapia arida sp. nov., isolated from the Tabernas Desert (Almeria, Spain).</title>
        <authorList>
            <person name="Molina-Menor E."/>
            <person name="Vidal-Verdu A."/>
            <person name="Calonge A."/>
            <person name="Satari L."/>
            <person name="Pereto Magraner J."/>
            <person name="Porcar Miralles M."/>
        </authorList>
    </citation>
    <scope>NUCLEOTIDE SEQUENCE [LARGE SCALE GENOMIC DNA]</scope>
    <source>
        <strain evidence="3 4">T6</strain>
    </source>
</reference>
<dbReference type="PROSITE" id="PS51257">
    <property type="entry name" value="PROKAR_LIPOPROTEIN"/>
    <property type="match status" value="1"/>
</dbReference>
<comment type="caution">
    <text evidence="3">The sequence shown here is derived from an EMBL/GenBank/DDBJ whole genome shotgun (WGS) entry which is preliminary data.</text>
</comment>
<gene>
    <name evidence="3" type="ORF">JMJ55_24375</name>
</gene>
<name>A0ABS1VA01_9PROT</name>
<evidence type="ECO:0000313" key="4">
    <source>
        <dbReference type="Proteomes" id="UP000606490"/>
    </source>
</evidence>
<proteinExistence type="predicted"/>